<feature type="compositionally biased region" description="Polar residues" evidence="1">
    <location>
        <begin position="314"/>
        <end position="323"/>
    </location>
</feature>
<protein>
    <submittedName>
        <fullName evidence="2">Uncharacterized protein</fullName>
    </submittedName>
</protein>
<dbReference type="AlphaFoldDB" id="A0A9P1IL31"/>
<dbReference type="Proteomes" id="UP001152747">
    <property type="component" value="Unassembled WGS sequence"/>
</dbReference>
<feature type="region of interest" description="Disordered" evidence="1">
    <location>
        <begin position="131"/>
        <end position="167"/>
    </location>
</feature>
<name>A0A9P1IL31_9PELO</name>
<accession>A0A9P1IL31</accession>
<feature type="region of interest" description="Disordered" evidence="1">
    <location>
        <begin position="314"/>
        <end position="333"/>
    </location>
</feature>
<comment type="caution">
    <text evidence="2">The sequence shown here is derived from an EMBL/GenBank/DDBJ whole genome shotgun (WGS) entry which is preliminary data.</text>
</comment>
<sequence>MKSVNQKPSPKEQIIDSKRSGRKPPRQVNKSQASRVKDPNATVENGATTEQSGRSSNLSGKRKSMKNAPSGTDLRLIQSEDNLPRSNSGSKNNLSGKKNNSARNNSGRKNALGKIPAACEPSADAQIISSDETCAGKSGRKKDKKGAVPPATKPRDVSKKTLNARKQRDVTIRQMYNKAKHKLIKPTRGEGVLCPDEISQQIDVLDEYEGGAEPVEPKIDTPVNNENNGHLFIKGVPFWATKDEKPPQVNYVGTSQMLKDIMDRKLVLLKDLKAPPNLDPFHEMSMLTSRDKEYYDPHRLITNTIKSLVGSNTVPPTRSTVTASPGPKKDHNMVFENPTVMNVYNRKNREDKINQVKFVPGALAKKKNGIFKNWFF</sequence>
<reference evidence="2" key="1">
    <citation type="submission" date="2022-11" db="EMBL/GenBank/DDBJ databases">
        <authorList>
            <person name="Kikuchi T."/>
        </authorList>
    </citation>
    <scope>NUCLEOTIDE SEQUENCE</scope>
    <source>
        <strain evidence="2">PS1010</strain>
    </source>
</reference>
<dbReference type="EMBL" id="CANHGI010000004">
    <property type="protein sequence ID" value="CAI5447559.1"/>
    <property type="molecule type" value="Genomic_DNA"/>
</dbReference>
<organism evidence="2 3">
    <name type="scientific">Caenorhabditis angaria</name>
    <dbReference type="NCBI Taxonomy" id="860376"/>
    <lineage>
        <taxon>Eukaryota</taxon>
        <taxon>Metazoa</taxon>
        <taxon>Ecdysozoa</taxon>
        <taxon>Nematoda</taxon>
        <taxon>Chromadorea</taxon>
        <taxon>Rhabditida</taxon>
        <taxon>Rhabditina</taxon>
        <taxon>Rhabditomorpha</taxon>
        <taxon>Rhabditoidea</taxon>
        <taxon>Rhabditidae</taxon>
        <taxon>Peloderinae</taxon>
        <taxon>Caenorhabditis</taxon>
    </lineage>
</organism>
<feature type="compositionally biased region" description="Basic and acidic residues" evidence="1">
    <location>
        <begin position="9"/>
        <end position="19"/>
    </location>
</feature>
<feature type="compositionally biased region" description="Polar residues" evidence="1">
    <location>
        <begin position="42"/>
        <end position="59"/>
    </location>
</feature>
<dbReference type="OrthoDB" id="5867859at2759"/>
<proteinExistence type="predicted"/>
<feature type="compositionally biased region" description="Low complexity" evidence="1">
    <location>
        <begin position="86"/>
        <end position="101"/>
    </location>
</feature>
<evidence type="ECO:0000313" key="2">
    <source>
        <dbReference type="EMBL" id="CAI5447559.1"/>
    </source>
</evidence>
<feature type="region of interest" description="Disordered" evidence="1">
    <location>
        <begin position="1"/>
        <end position="113"/>
    </location>
</feature>
<evidence type="ECO:0000313" key="3">
    <source>
        <dbReference type="Proteomes" id="UP001152747"/>
    </source>
</evidence>
<evidence type="ECO:0000256" key="1">
    <source>
        <dbReference type="SAM" id="MobiDB-lite"/>
    </source>
</evidence>
<keyword evidence="3" id="KW-1185">Reference proteome</keyword>
<gene>
    <name evidence="2" type="ORF">CAMP_LOCUS10196</name>
</gene>